<dbReference type="Proteomes" id="UP000823775">
    <property type="component" value="Unassembled WGS sequence"/>
</dbReference>
<evidence type="ECO:0000313" key="2">
    <source>
        <dbReference type="Proteomes" id="UP000823775"/>
    </source>
</evidence>
<dbReference type="EMBL" id="JACEIK010008957">
    <property type="protein sequence ID" value="MCE3051812.1"/>
    <property type="molecule type" value="Genomic_DNA"/>
</dbReference>
<accession>A0ABS8WQN2</accession>
<reference evidence="1 2" key="1">
    <citation type="journal article" date="2021" name="BMC Genomics">
        <title>Datura genome reveals duplications of psychoactive alkaloid biosynthetic genes and high mutation rate following tissue culture.</title>
        <authorList>
            <person name="Rajewski A."/>
            <person name="Carter-House D."/>
            <person name="Stajich J."/>
            <person name="Litt A."/>
        </authorList>
    </citation>
    <scope>NUCLEOTIDE SEQUENCE [LARGE SCALE GENOMIC DNA]</scope>
    <source>
        <strain evidence="1">AR-01</strain>
    </source>
</reference>
<name>A0ABS8WQN2_DATST</name>
<feature type="non-terminal residue" evidence="1">
    <location>
        <position position="1"/>
    </location>
</feature>
<keyword evidence="2" id="KW-1185">Reference proteome</keyword>
<proteinExistence type="predicted"/>
<comment type="caution">
    <text evidence="1">The sequence shown here is derived from an EMBL/GenBank/DDBJ whole genome shotgun (WGS) entry which is preliminary data.</text>
</comment>
<sequence length="80" mass="8717">NGLMGGELNSTISQLFYPLDSTPQPDLLSALDIHKMKKWPCGQPNCNPGSADPAGMDYPIAEHVDRATPPCSFWGKFINL</sequence>
<organism evidence="1 2">
    <name type="scientific">Datura stramonium</name>
    <name type="common">Jimsonweed</name>
    <name type="synonym">Common thornapple</name>
    <dbReference type="NCBI Taxonomy" id="4076"/>
    <lineage>
        <taxon>Eukaryota</taxon>
        <taxon>Viridiplantae</taxon>
        <taxon>Streptophyta</taxon>
        <taxon>Embryophyta</taxon>
        <taxon>Tracheophyta</taxon>
        <taxon>Spermatophyta</taxon>
        <taxon>Magnoliopsida</taxon>
        <taxon>eudicotyledons</taxon>
        <taxon>Gunneridae</taxon>
        <taxon>Pentapetalae</taxon>
        <taxon>asterids</taxon>
        <taxon>lamiids</taxon>
        <taxon>Solanales</taxon>
        <taxon>Solanaceae</taxon>
        <taxon>Solanoideae</taxon>
        <taxon>Datureae</taxon>
        <taxon>Datura</taxon>
    </lineage>
</organism>
<evidence type="ECO:0000313" key="1">
    <source>
        <dbReference type="EMBL" id="MCE3051812.1"/>
    </source>
</evidence>
<protein>
    <submittedName>
        <fullName evidence="1">Uncharacterized protein</fullName>
    </submittedName>
</protein>
<gene>
    <name evidence="1" type="ORF">HAX54_050841</name>
</gene>